<sequence>MRYMILKLFNTPSSRALS</sequence>
<proteinExistence type="predicted"/>
<organism evidence="1">
    <name type="scientific">Rhizophora mucronata</name>
    <name type="common">Asiatic mangrove</name>
    <dbReference type="NCBI Taxonomy" id="61149"/>
    <lineage>
        <taxon>Eukaryota</taxon>
        <taxon>Viridiplantae</taxon>
        <taxon>Streptophyta</taxon>
        <taxon>Embryophyta</taxon>
        <taxon>Tracheophyta</taxon>
        <taxon>Spermatophyta</taxon>
        <taxon>Magnoliopsida</taxon>
        <taxon>eudicotyledons</taxon>
        <taxon>Gunneridae</taxon>
        <taxon>Pentapetalae</taxon>
        <taxon>rosids</taxon>
        <taxon>fabids</taxon>
        <taxon>Malpighiales</taxon>
        <taxon>Rhizophoraceae</taxon>
        <taxon>Rhizophora</taxon>
    </lineage>
</organism>
<evidence type="ECO:0000313" key="1">
    <source>
        <dbReference type="EMBL" id="MBX36289.1"/>
    </source>
</evidence>
<name>A0A2P2N1B8_RHIMU</name>
<protein>
    <submittedName>
        <fullName evidence="1">Uncharacterized protein</fullName>
    </submittedName>
</protein>
<accession>A0A2P2N1B8</accession>
<dbReference type="AlphaFoldDB" id="A0A2P2N1B8"/>
<dbReference type="EMBL" id="GGEC01055805">
    <property type="protein sequence ID" value="MBX36289.1"/>
    <property type="molecule type" value="Transcribed_RNA"/>
</dbReference>
<reference evidence="1" key="1">
    <citation type="submission" date="2018-02" db="EMBL/GenBank/DDBJ databases">
        <title>Rhizophora mucronata_Transcriptome.</title>
        <authorList>
            <person name="Meera S.P."/>
            <person name="Sreeshan A."/>
            <person name="Augustine A."/>
        </authorList>
    </citation>
    <scope>NUCLEOTIDE SEQUENCE</scope>
    <source>
        <tissue evidence="1">Leaf</tissue>
    </source>
</reference>